<dbReference type="EC" id="3.4.19.12" evidence="17"/>
<evidence type="ECO:0000256" key="5">
    <source>
        <dbReference type="ARBA" id="ARBA00022490"/>
    </source>
</evidence>
<dbReference type="Ensembl" id="ENSGACT00000050181.1">
    <property type="protein sequence ID" value="ENSGACP00000046727.1"/>
    <property type="gene ID" value="ENSGACG00000016551.2"/>
</dbReference>
<dbReference type="Pfam" id="PF00443">
    <property type="entry name" value="UCH"/>
    <property type="match status" value="1"/>
</dbReference>
<reference evidence="22" key="2">
    <citation type="submission" date="2025-08" db="UniProtKB">
        <authorList>
            <consortium name="Ensembl"/>
        </authorList>
    </citation>
    <scope>IDENTIFICATION</scope>
</reference>
<feature type="region of interest" description="Disordered" evidence="18">
    <location>
        <begin position="244"/>
        <end position="265"/>
    </location>
</feature>
<dbReference type="Pfam" id="PF06337">
    <property type="entry name" value="DUSP"/>
    <property type="match status" value="2"/>
</dbReference>
<evidence type="ECO:0000256" key="16">
    <source>
        <dbReference type="PROSITE-ProRule" id="PRU00502"/>
    </source>
</evidence>
<keyword evidence="11 17" id="KW-0833">Ubl conjugation pathway</keyword>
<keyword evidence="23" id="KW-1185">Reference proteome</keyword>
<dbReference type="FunFam" id="3.30.2230.10:FF:000002">
    <property type="entry name" value="Ubiquitinyl hydrolase 1"/>
    <property type="match status" value="1"/>
</dbReference>
<dbReference type="InterPro" id="IPR050185">
    <property type="entry name" value="Ub_carboxyl-term_hydrolase"/>
</dbReference>
<feature type="compositionally biased region" description="Basic and acidic residues" evidence="18">
    <location>
        <begin position="844"/>
        <end position="855"/>
    </location>
</feature>
<evidence type="ECO:0000313" key="22">
    <source>
        <dbReference type="Ensembl" id="ENSGACP00000046727.1"/>
    </source>
</evidence>
<keyword evidence="10 16" id="KW-0863">Zinc-finger</keyword>
<evidence type="ECO:0000256" key="12">
    <source>
        <dbReference type="ARBA" id="ARBA00022801"/>
    </source>
</evidence>
<evidence type="ECO:0000259" key="21">
    <source>
        <dbReference type="PROSITE" id="PS51283"/>
    </source>
</evidence>
<dbReference type="SUPFAM" id="SSF143791">
    <property type="entry name" value="DUSP-like"/>
    <property type="match status" value="2"/>
</dbReference>
<feature type="compositionally biased region" description="Low complexity" evidence="18">
    <location>
        <begin position="355"/>
        <end position="366"/>
    </location>
</feature>
<dbReference type="Gene3D" id="3.90.70.10">
    <property type="entry name" value="Cysteine proteinases"/>
    <property type="match status" value="2"/>
</dbReference>
<dbReference type="Gene3D" id="3.30.2230.10">
    <property type="entry name" value="DUSP-like"/>
    <property type="match status" value="2"/>
</dbReference>
<keyword evidence="9" id="KW-0677">Repeat</keyword>
<name>A0AAQ4Q7P5_GASAC</name>
<dbReference type="InterPro" id="IPR028889">
    <property type="entry name" value="USP"/>
</dbReference>
<dbReference type="GO" id="GO:0006508">
    <property type="term" value="P:proteolysis"/>
    <property type="evidence" value="ECO:0007669"/>
    <property type="project" value="UniProtKB-KW"/>
</dbReference>
<dbReference type="PROSITE" id="PS50235">
    <property type="entry name" value="USP_3"/>
    <property type="match status" value="1"/>
</dbReference>
<sequence length="855" mass="96195">MLPASGCDCPHLDCVGEITKEELIQKSHGQCQDCKVGGPNLWACLENGCAYVGCGESHTDHSTVHSQETRHNLTVNLTTLRVWCYACGKEVFLERKLGPHSPHGTSKPLPSPQNAGQVRASFYCLSRGVKERFLSSCLTGLKNIGNTCYMNAALQALSNCPPLTQFFLECGGMVRTDKKPALCRSYQKLVSDLWHKNRPSYVVPTNLFQGIKAINPMFRGYSQQDSQEFLRCLMDQLHEELKEAQPEPYDQSNGVTVDDGPEEDNHTNEAEMLITEENEIQSNREWQKEKNMINDLYRSGVNGVMDVDTTTETTPIISSQGAIKVQGRTSGYFTYIQISNSTRPQSPVPTEGHIPKMSSSPPKAASGWSSLIPSHKKVTTFSAPKSKRQKKYRSVISDVFDGTIVSSVQCLTCDRVSVTLENFQDISLPIPGKEDLAKLHSSTHQTSLVKAGSCGEAYAPQGWISFVMEYIKSWFWGPVVTLQDCLAAFFARDELKGDNMYSCEKCKKLRNGVKFCKMQSLPEILCVHLKRFRHELMFSTKICTHVSFPLEGLDLQPFLAKDSSAQTTNYDLLSVICHHGTASSGHYIAYCRNDLNNLWYEFDDQSVTEVSESCVQNAEAYVLFYKKSSEDALKERRRVSGLFNMMEPSLLQFYISRQWLNKFKTFAEPGPISNDDFLCLHGGVPPNKATFIDDLVVMLPQNVWDHLYSRYGGGPAVNHLYVCHTCQIEIEKVEKRRKSELDMFVRLNKAFQEEESPVVIYCISMQWFREWEGFVKGKDNDPPGPIDNSKITVNKNGHLTLKQGADSGQISEETWNFLHSIYGGGPLVTVRPNISHQEAESSQSEEKIEMETRSV</sequence>
<keyword evidence="6" id="KW-0254">Endocytosis</keyword>
<dbReference type="PROSITE" id="PS00973">
    <property type="entry name" value="USP_2"/>
    <property type="match status" value="1"/>
</dbReference>
<keyword evidence="15" id="KW-0206">Cytoskeleton</keyword>
<evidence type="ECO:0000259" key="19">
    <source>
        <dbReference type="PROSITE" id="PS50235"/>
    </source>
</evidence>
<evidence type="ECO:0000256" key="6">
    <source>
        <dbReference type="ARBA" id="ARBA00022583"/>
    </source>
</evidence>
<comment type="similarity">
    <text evidence="4">Belongs to the peptidase C19 family. USP20/USP33 subfamily.</text>
</comment>
<dbReference type="SMART" id="SM00695">
    <property type="entry name" value="DUSP"/>
    <property type="match status" value="2"/>
</dbReference>
<dbReference type="InterPro" id="IPR035927">
    <property type="entry name" value="DUSP-like_sf"/>
</dbReference>
<keyword evidence="13 17" id="KW-0788">Thiol protease</keyword>
<evidence type="ECO:0000256" key="17">
    <source>
        <dbReference type="RuleBase" id="RU366025"/>
    </source>
</evidence>
<dbReference type="PROSITE" id="PS50271">
    <property type="entry name" value="ZF_UBP"/>
    <property type="match status" value="1"/>
</dbReference>
<feature type="domain" description="UBP-type" evidence="20">
    <location>
        <begin position="7"/>
        <end position="108"/>
    </location>
</feature>
<dbReference type="GeneTree" id="ENSGT00940000157311"/>
<evidence type="ECO:0000256" key="2">
    <source>
        <dbReference type="ARBA" id="ARBA00004300"/>
    </source>
</evidence>
<dbReference type="InterPro" id="IPR018200">
    <property type="entry name" value="USP_CS"/>
</dbReference>
<keyword evidence="14" id="KW-0862">Zinc</keyword>
<evidence type="ECO:0000256" key="14">
    <source>
        <dbReference type="ARBA" id="ARBA00022833"/>
    </source>
</evidence>
<keyword evidence="12 17" id="KW-0378">Hydrolase</keyword>
<feature type="region of interest" description="Disordered" evidence="18">
    <location>
        <begin position="342"/>
        <end position="369"/>
    </location>
</feature>
<feature type="domain" description="DUSP" evidence="21">
    <location>
        <begin position="630"/>
        <end position="723"/>
    </location>
</feature>
<dbReference type="PANTHER" id="PTHR21646:SF32">
    <property type="entry name" value="UBIQUITIN CARBOXYL-TERMINAL HYDROLASE 33"/>
    <property type="match status" value="1"/>
</dbReference>
<dbReference type="InterPro" id="IPR001394">
    <property type="entry name" value="Peptidase_C19_UCH"/>
</dbReference>
<evidence type="ECO:0000256" key="8">
    <source>
        <dbReference type="ARBA" id="ARBA00022723"/>
    </source>
</evidence>
<keyword evidence="7 17" id="KW-0645">Protease</keyword>
<dbReference type="Pfam" id="PF02148">
    <property type="entry name" value="zf-UBP"/>
    <property type="match status" value="1"/>
</dbReference>
<dbReference type="GO" id="GO:0004843">
    <property type="term" value="F:cysteine-type deubiquitinase activity"/>
    <property type="evidence" value="ECO:0007669"/>
    <property type="project" value="UniProtKB-UniRule"/>
</dbReference>
<reference evidence="22 23" key="1">
    <citation type="journal article" date="2021" name="G3 (Bethesda)">
        <title>Improved contiguity of the threespine stickleback genome using long-read sequencing.</title>
        <authorList>
            <person name="Nath S."/>
            <person name="Shaw D.E."/>
            <person name="White M.A."/>
        </authorList>
    </citation>
    <scope>NUCLEOTIDE SEQUENCE [LARGE SCALE GENOMIC DNA]</scope>
    <source>
        <strain evidence="22 23">Lake Benthic</strain>
    </source>
</reference>
<feature type="domain" description="DUSP" evidence="21">
    <location>
        <begin position="732"/>
        <end position="834"/>
    </location>
</feature>
<dbReference type="GO" id="GO:0005813">
    <property type="term" value="C:centrosome"/>
    <property type="evidence" value="ECO:0007669"/>
    <property type="project" value="UniProtKB-SubCell"/>
</dbReference>
<evidence type="ECO:0000256" key="15">
    <source>
        <dbReference type="ARBA" id="ARBA00023212"/>
    </source>
</evidence>
<dbReference type="GO" id="GO:0048471">
    <property type="term" value="C:perinuclear region of cytoplasm"/>
    <property type="evidence" value="ECO:0007669"/>
    <property type="project" value="UniProtKB-SubCell"/>
</dbReference>
<evidence type="ECO:0000313" key="23">
    <source>
        <dbReference type="Proteomes" id="UP000007635"/>
    </source>
</evidence>
<evidence type="ECO:0000256" key="9">
    <source>
        <dbReference type="ARBA" id="ARBA00022737"/>
    </source>
</evidence>
<dbReference type="InterPro" id="IPR006615">
    <property type="entry name" value="Pept_C19_DUSP"/>
</dbReference>
<dbReference type="PANTHER" id="PTHR21646">
    <property type="entry name" value="UBIQUITIN CARBOXYL-TERMINAL HYDROLASE"/>
    <property type="match status" value="1"/>
</dbReference>
<dbReference type="InterPro" id="IPR013083">
    <property type="entry name" value="Znf_RING/FYVE/PHD"/>
</dbReference>
<evidence type="ECO:0000256" key="18">
    <source>
        <dbReference type="SAM" id="MobiDB-lite"/>
    </source>
</evidence>
<dbReference type="SUPFAM" id="SSF57850">
    <property type="entry name" value="RING/U-box"/>
    <property type="match status" value="1"/>
</dbReference>
<dbReference type="FunFam" id="3.30.40.10:FF:000065">
    <property type="entry name" value="Ubiquitinyl hydrolase 1"/>
    <property type="match status" value="1"/>
</dbReference>
<dbReference type="Gene3D" id="3.30.40.10">
    <property type="entry name" value="Zinc/RING finger domain, C3HC4 (zinc finger)"/>
    <property type="match status" value="1"/>
</dbReference>
<dbReference type="SUPFAM" id="SSF54001">
    <property type="entry name" value="Cysteine proteinases"/>
    <property type="match status" value="1"/>
</dbReference>
<dbReference type="GO" id="GO:0006897">
    <property type="term" value="P:endocytosis"/>
    <property type="evidence" value="ECO:0007669"/>
    <property type="project" value="UniProtKB-KW"/>
</dbReference>
<dbReference type="InterPro" id="IPR001607">
    <property type="entry name" value="Znf_UBP"/>
</dbReference>
<dbReference type="Proteomes" id="UP000007635">
    <property type="component" value="Chromosome III"/>
</dbReference>
<protein>
    <recommendedName>
        <fullName evidence="17">Ubiquitin carboxyl-terminal hydrolase</fullName>
        <ecNumber evidence="17">3.4.19.12</ecNumber>
    </recommendedName>
</protein>
<dbReference type="GO" id="GO:0016579">
    <property type="term" value="P:protein deubiquitination"/>
    <property type="evidence" value="ECO:0007669"/>
    <property type="project" value="InterPro"/>
</dbReference>
<evidence type="ECO:0000256" key="1">
    <source>
        <dbReference type="ARBA" id="ARBA00000707"/>
    </source>
</evidence>
<comment type="subcellular location">
    <subcellularLocation>
        <location evidence="2">Cytoplasm</location>
        <location evidence="2">Cytoskeleton</location>
        <location evidence="2">Microtubule organizing center</location>
        <location evidence="2">Centrosome</location>
    </subcellularLocation>
    <subcellularLocation>
        <location evidence="3">Cytoplasm</location>
        <location evidence="3">Perinuclear region</location>
    </subcellularLocation>
</comment>
<accession>A0AAQ4Q7P5</accession>
<dbReference type="InterPro" id="IPR038765">
    <property type="entry name" value="Papain-like_cys_pep_sf"/>
</dbReference>
<evidence type="ECO:0000256" key="11">
    <source>
        <dbReference type="ARBA" id="ARBA00022786"/>
    </source>
</evidence>
<dbReference type="SMART" id="SM00290">
    <property type="entry name" value="ZnF_UBP"/>
    <property type="match status" value="1"/>
</dbReference>
<proteinExistence type="inferred from homology"/>
<feature type="domain" description="USP" evidence="19">
    <location>
        <begin position="139"/>
        <end position="628"/>
    </location>
</feature>
<dbReference type="AlphaFoldDB" id="A0AAQ4Q7P5"/>
<comment type="catalytic activity">
    <reaction evidence="1 17">
        <text>Thiol-dependent hydrolysis of ester, thioester, amide, peptide and isopeptide bonds formed by the C-terminal Gly of ubiquitin (a 76-residue protein attached to proteins as an intracellular targeting signal).</text>
        <dbReference type="EC" id="3.4.19.12"/>
    </reaction>
</comment>
<organism evidence="22 23">
    <name type="scientific">Gasterosteus aculeatus aculeatus</name>
    <name type="common">three-spined stickleback</name>
    <dbReference type="NCBI Taxonomy" id="481459"/>
    <lineage>
        <taxon>Eukaryota</taxon>
        <taxon>Metazoa</taxon>
        <taxon>Chordata</taxon>
        <taxon>Craniata</taxon>
        <taxon>Vertebrata</taxon>
        <taxon>Euteleostomi</taxon>
        <taxon>Actinopterygii</taxon>
        <taxon>Neopterygii</taxon>
        <taxon>Teleostei</taxon>
        <taxon>Neoteleostei</taxon>
        <taxon>Acanthomorphata</taxon>
        <taxon>Eupercaria</taxon>
        <taxon>Perciformes</taxon>
        <taxon>Cottioidei</taxon>
        <taxon>Gasterosteales</taxon>
        <taxon>Gasterosteidae</taxon>
        <taxon>Gasterosteus</taxon>
    </lineage>
</organism>
<keyword evidence="5" id="KW-0963">Cytoplasm</keyword>
<evidence type="ECO:0000256" key="13">
    <source>
        <dbReference type="ARBA" id="ARBA00022807"/>
    </source>
</evidence>
<dbReference type="FunFam" id="3.30.2230.10:FF:000001">
    <property type="entry name" value="Ubiquitinyl hydrolase 1"/>
    <property type="match status" value="1"/>
</dbReference>
<reference evidence="22" key="3">
    <citation type="submission" date="2025-09" db="UniProtKB">
        <authorList>
            <consortium name="Ensembl"/>
        </authorList>
    </citation>
    <scope>IDENTIFICATION</scope>
</reference>
<evidence type="ECO:0000256" key="10">
    <source>
        <dbReference type="ARBA" id="ARBA00022771"/>
    </source>
</evidence>
<dbReference type="CDD" id="cd02674">
    <property type="entry name" value="Peptidase_C19R"/>
    <property type="match status" value="1"/>
</dbReference>
<evidence type="ECO:0000256" key="4">
    <source>
        <dbReference type="ARBA" id="ARBA00008269"/>
    </source>
</evidence>
<evidence type="ECO:0000259" key="20">
    <source>
        <dbReference type="PROSITE" id="PS50271"/>
    </source>
</evidence>
<dbReference type="GO" id="GO:0008270">
    <property type="term" value="F:zinc ion binding"/>
    <property type="evidence" value="ECO:0007669"/>
    <property type="project" value="UniProtKB-KW"/>
</dbReference>
<keyword evidence="8" id="KW-0479">Metal-binding</keyword>
<evidence type="ECO:0000256" key="7">
    <source>
        <dbReference type="ARBA" id="ARBA00022670"/>
    </source>
</evidence>
<dbReference type="PROSITE" id="PS51283">
    <property type="entry name" value="DUSP"/>
    <property type="match status" value="2"/>
</dbReference>
<feature type="region of interest" description="Disordered" evidence="18">
    <location>
        <begin position="835"/>
        <end position="855"/>
    </location>
</feature>
<evidence type="ECO:0000256" key="3">
    <source>
        <dbReference type="ARBA" id="ARBA00004556"/>
    </source>
</evidence>
<dbReference type="PROSITE" id="PS00972">
    <property type="entry name" value="USP_1"/>
    <property type="match status" value="1"/>
</dbReference>